<dbReference type="EC" id="1.11.1.7" evidence="4"/>
<feature type="binding site" evidence="16">
    <location>
        <position position="120"/>
    </location>
    <ligand>
        <name>Ca(2+)</name>
        <dbReference type="ChEBI" id="CHEBI:29108"/>
        <label>2</label>
    </ligand>
</feature>
<evidence type="ECO:0000256" key="13">
    <source>
        <dbReference type="ARBA" id="ARBA00023157"/>
    </source>
</evidence>
<comment type="cofactor">
    <cofactor evidence="16">
        <name>Ca(2+)</name>
        <dbReference type="ChEBI" id="CHEBI:29108"/>
    </cofactor>
    <text evidence="16">Binds 2 calcium ions per subunit.</text>
</comment>
<keyword evidence="11" id="KW-0560">Oxidoreductase</keyword>
<dbReference type="Gene3D" id="1.10.520.10">
    <property type="match status" value="1"/>
</dbReference>
<dbReference type="PANTHER" id="PTHR31517:SF59">
    <property type="entry name" value="PEROXIDASE"/>
    <property type="match status" value="1"/>
</dbReference>
<dbReference type="EMBL" id="VEPZ02001205">
    <property type="protein sequence ID" value="KAE8687329.1"/>
    <property type="molecule type" value="Genomic_DNA"/>
</dbReference>
<reference evidence="19" key="1">
    <citation type="submission" date="2019-09" db="EMBL/GenBank/DDBJ databases">
        <title>Draft genome information of white flower Hibiscus syriacus.</title>
        <authorList>
            <person name="Kim Y.-M."/>
        </authorList>
    </citation>
    <scope>NUCLEOTIDE SEQUENCE [LARGE SCALE GENOMIC DNA]</scope>
    <source>
        <strain evidence="19">YM2019G1</strain>
    </source>
</reference>
<comment type="catalytic activity">
    <reaction evidence="1">
        <text>2 a phenolic donor + H2O2 = 2 a phenolic radical donor + 2 H2O</text>
        <dbReference type="Rhea" id="RHEA:56136"/>
        <dbReference type="ChEBI" id="CHEBI:15377"/>
        <dbReference type="ChEBI" id="CHEBI:16240"/>
        <dbReference type="ChEBI" id="CHEBI:139520"/>
        <dbReference type="ChEBI" id="CHEBI:139521"/>
        <dbReference type="EC" id="1.11.1.7"/>
    </reaction>
</comment>
<keyword evidence="14" id="KW-0376">Hydrogen peroxide</keyword>
<keyword evidence="6" id="KW-0575">Peroxidase</keyword>
<dbReference type="Pfam" id="PF00141">
    <property type="entry name" value="peroxidase"/>
    <property type="match status" value="1"/>
</dbReference>
<keyword evidence="13 17" id="KW-1015">Disulfide bond</keyword>
<feature type="binding site" evidence="16">
    <location>
        <position position="128"/>
    </location>
    <ligand>
        <name>Ca(2+)</name>
        <dbReference type="ChEBI" id="CHEBI:29108"/>
        <label>2</label>
    </ligand>
</feature>
<evidence type="ECO:0000256" key="12">
    <source>
        <dbReference type="ARBA" id="ARBA00023004"/>
    </source>
</evidence>
<dbReference type="SUPFAM" id="SSF48113">
    <property type="entry name" value="Heme-dependent peroxidases"/>
    <property type="match status" value="1"/>
</dbReference>
<evidence type="ECO:0000256" key="10">
    <source>
        <dbReference type="ARBA" id="ARBA00022837"/>
    </source>
</evidence>
<name>A0A6A2Z7E4_HIBSY</name>
<sequence>MCRHYSTSHPRLRCSFRRTVLRCSNGKKGRSGLERGPSYLPGPSLPVAQAFQSFKNKGMTMDDMVTLLGAHTVGVSHCVFLLNRISGEDDPTADPALVAKIKGICGAANDSNPDPTVFLDQGTSFAFDIEFFRQVRLKRGVLKIDHELAKDRLSRRSVSRFASNATLFANRFGQAMVKMGNIEVLVGNAGEIRKNCRVINP</sequence>
<evidence type="ECO:0000256" key="9">
    <source>
        <dbReference type="ARBA" id="ARBA00022729"/>
    </source>
</evidence>
<comment type="similarity">
    <text evidence="3">Belongs to the peroxidase family. Ascorbate peroxidase subfamily.</text>
</comment>
<dbReference type="GO" id="GO:0042744">
    <property type="term" value="P:hydrogen peroxide catabolic process"/>
    <property type="evidence" value="ECO:0007669"/>
    <property type="project" value="UniProtKB-KW"/>
</dbReference>
<dbReference type="PRINTS" id="PR00461">
    <property type="entry name" value="PLPEROXIDASE"/>
</dbReference>
<evidence type="ECO:0000313" key="20">
    <source>
        <dbReference type="Proteomes" id="UP000436088"/>
    </source>
</evidence>
<evidence type="ECO:0000256" key="17">
    <source>
        <dbReference type="PIRSR" id="PIRSR600823-5"/>
    </source>
</evidence>
<evidence type="ECO:0000256" key="1">
    <source>
        <dbReference type="ARBA" id="ARBA00000189"/>
    </source>
</evidence>
<organism evidence="19 20">
    <name type="scientific">Hibiscus syriacus</name>
    <name type="common">Rose of Sharon</name>
    <dbReference type="NCBI Taxonomy" id="106335"/>
    <lineage>
        <taxon>Eukaryota</taxon>
        <taxon>Viridiplantae</taxon>
        <taxon>Streptophyta</taxon>
        <taxon>Embryophyta</taxon>
        <taxon>Tracheophyta</taxon>
        <taxon>Spermatophyta</taxon>
        <taxon>Magnoliopsida</taxon>
        <taxon>eudicotyledons</taxon>
        <taxon>Gunneridae</taxon>
        <taxon>Pentapetalae</taxon>
        <taxon>rosids</taxon>
        <taxon>malvids</taxon>
        <taxon>Malvales</taxon>
        <taxon>Malvaceae</taxon>
        <taxon>Malvoideae</taxon>
        <taxon>Hibiscus</taxon>
    </lineage>
</organism>
<evidence type="ECO:0000256" key="5">
    <source>
        <dbReference type="ARBA" id="ARBA00022525"/>
    </source>
</evidence>
<dbReference type="PRINTS" id="PR00458">
    <property type="entry name" value="PEROXIDASE"/>
</dbReference>
<evidence type="ECO:0000259" key="18">
    <source>
        <dbReference type="PROSITE" id="PS50873"/>
    </source>
</evidence>
<dbReference type="GO" id="GO:0020037">
    <property type="term" value="F:heme binding"/>
    <property type="evidence" value="ECO:0007669"/>
    <property type="project" value="InterPro"/>
</dbReference>
<keyword evidence="12 16" id="KW-0408">Iron</keyword>
<evidence type="ECO:0000256" key="2">
    <source>
        <dbReference type="ARBA" id="ARBA00002322"/>
    </source>
</evidence>
<dbReference type="AlphaFoldDB" id="A0A6A2Z7E4"/>
<evidence type="ECO:0000256" key="4">
    <source>
        <dbReference type="ARBA" id="ARBA00012313"/>
    </source>
</evidence>
<feature type="disulfide bond" evidence="17">
    <location>
        <begin position="78"/>
        <end position="105"/>
    </location>
</feature>
<comment type="caution">
    <text evidence="19">The sequence shown here is derived from an EMBL/GenBank/DDBJ whole genome shotgun (WGS) entry which is preliminary data.</text>
</comment>
<dbReference type="GO" id="GO:0140825">
    <property type="term" value="F:lactoperoxidase activity"/>
    <property type="evidence" value="ECO:0007669"/>
    <property type="project" value="UniProtKB-EC"/>
</dbReference>
<proteinExistence type="inferred from homology"/>
<dbReference type="FunFam" id="1.10.420.10:FF:000007">
    <property type="entry name" value="Peroxidase"/>
    <property type="match status" value="1"/>
</dbReference>
<comment type="function">
    <text evidence="2">Removal of H(2)O(2), oxidation of toxic reductants, biosynthesis and degradation of lignin, suberization, auxin catabolism, response to environmental stresses such as wounding, pathogen attack and oxidative stress. These functions might be dependent on each isozyme/isoform in each plant tissue.</text>
</comment>
<evidence type="ECO:0000256" key="15">
    <source>
        <dbReference type="PIRSR" id="PIRSR600823-2"/>
    </source>
</evidence>
<keyword evidence="10 16" id="KW-0106">Calcium</keyword>
<keyword evidence="7" id="KW-0349">Heme</keyword>
<feature type="domain" description="Plant heme peroxidase family profile" evidence="18">
    <location>
        <begin position="17"/>
        <end position="200"/>
    </location>
</feature>
<evidence type="ECO:0000256" key="3">
    <source>
        <dbReference type="ARBA" id="ARBA00006873"/>
    </source>
</evidence>
<evidence type="ECO:0000313" key="19">
    <source>
        <dbReference type="EMBL" id="KAE8687329.1"/>
    </source>
</evidence>
<keyword evidence="5" id="KW-0964">Secreted</keyword>
<dbReference type="InterPro" id="IPR002016">
    <property type="entry name" value="Haem_peroxidase"/>
</dbReference>
<evidence type="ECO:0000256" key="8">
    <source>
        <dbReference type="ARBA" id="ARBA00022723"/>
    </source>
</evidence>
<dbReference type="InterPro" id="IPR019793">
    <property type="entry name" value="Peroxidases_heam-ligand_BS"/>
</dbReference>
<feature type="binding site" description="axial binding residue" evidence="16">
    <location>
        <position position="71"/>
    </location>
    <ligand>
        <name>heme b</name>
        <dbReference type="ChEBI" id="CHEBI:60344"/>
    </ligand>
    <ligandPart>
        <name>Fe</name>
        <dbReference type="ChEBI" id="CHEBI:18248"/>
    </ligandPart>
</feature>
<evidence type="ECO:0000256" key="6">
    <source>
        <dbReference type="ARBA" id="ARBA00022559"/>
    </source>
</evidence>
<evidence type="ECO:0000256" key="16">
    <source>
        <dbReference type="PIRSR" id="PIRSR600823-3"/>
    </source>
</evidence>
<dbReference type="PANTHER" id="PTHR31517">
    <property type="match status" value="1"/>
</dbReference>
<dbReference type="GO" id="GO:0006979">
    <property type="term" value="P:response to oxidative stress"/>
    <property type="evidence" value="ECO:0007669"/>
    <property type="project" value="InterPro"/>
</dbReference>
<dbReference type="InterPro" id="IPR000823">
    <property type="entry name" value="Peroxidase_pln"/>
</dbReference>
<dbReference type="PROSITE" id="PS00435">
    <property type="entry name" value="PEROXIDASE_1"/>
    <property type="match status" value="1"/>
</dbReference>
<comment type="cofactor">
    <cofactor evidence="16">
        <name>heme b</name>
        <dbReference type="ChEBI" id="CHEBI:60344"/>
    </cofactor>
    <text evidence="16">Binds 1 heme b (iron(II)-protoporphyrin IX) group per subunit.</text>
</comment>
<feature type="binding site" evidence="16">
    <location>
        <position position="123"/>
    </location>
    <ligand>
        <name>Ca(2+)</name>
        <dbReference type="ChEBI" id="CHEBI:29108"/>
        <label>2</label>
    </ligand>
</feature>
<evidence type="ECO:0000256" key="7">
    <source>
        <dbReference type="ARBA" id="ARBA00022617"/>
    </source>
</evidence>
<keyword evidence="9" id="KW-0732">Signal</keyword>
<dbReference type="InterPro" id="IPR010255">
    <property type="entry name" value="Haem_peroxidase_sf"/>
</dbReference>
<keyword evidence="8 16" id="KW-0479">Metal-binding</keyword>
<gene>
    <name evidence="19" type="ORF">F3Y22_tig00111022pilonHSYRG00513</name>
</gene>
<dbReference type="GO" id="GO:0046872">
    <property type="term" value="F:metal ion binding"/>
    <property type="evidence" value="ECO:0007669"/>
    <property type="project" value="UniProtKB-KW"/>
</dbReference>
<feature type="binding site" evidence="16">
    <location>
        <position position="72"/>
    </location>
    <ligand>
        <name>Ca(2+)</name>
        <dbReference type="ChEBI" id="CHEBI:29108"/>
        <label>2</label>
    </ligand>
</feature>
<dbReference type="PROSITE" id="PS50873">
    <property type="entry name" value="PEROXIDASE_4"/>
    <property type="match status" value="1"/>
</dbReference>
<dbReference type="Proteomes" id="UP000436088">
    <property type="component" value="Unassembled WGS sequence"/>
</dbReference>
<feature type="binding site" evidence="15">
    <location>
        <position position="41"/>
    </location>
    <ligand>
        <name>substrate</name>
    </ligand>
</feature>
<protein>
    <recommendedName>
        <fullName evidence="4">peroxidase</fullName>
        <ecNumber evidence="4">1.11.1.7</ecNumber>
    </recommendedName>
</protein>
<evidence type="ECO:0000256" key="14">
    <source>
        <dbReference type="ARBA" id="ARBA00023324"/>
    </source>
</evidence>
<dbReference type="Gene3D" id="1.10.420.10">
    <property type="entry name" value="Peroxidase, domain 2"/>
    <property type="match status" value="1"/>
</dbReference>
<accession>A0A6A2Z7E4</accession>
<evidence type="ECO:0000256" key="11">
    <source>
        <dbReference type="ARBA" id="ARBA00023002"/>
    </source>
</evidence>
<keyword evidence="20" id="KW-1185">Reference proteome</keyword>